<dbReference type="EMBL" id="LN899826">
    <property type="protein sequence ID" value="CUV43046.1"/>
    <property type="molecule type" value="Genomic_DNA"/>
</dbReference>
<organism evidence="1">
    <name type="scientific">Ralstonia solanacearum</name>
    <name type="common">Pseudomonas solanacearum</name>
    <dbReference type="NCBI Taxonomy" id="305"/>
    <lineage>
        <taxon>Bacteria</taxon>
        <taxon>Pseudomonadati</taxon>
        <taxon>Pseudomonadota</taxon>
        <taxon>Betaproteobacteria</taxon>
        <taxon>Burkholderiales</taxon>
        <taxon>Burkholderiaceae</taxon>
        <taxon>Ralstonia</taxon>
        <taxon>Ralstonia solanacearum species complex</taxon>
    </lineage>
</organism>
<gene>
    <name evidence="1" type="ORF">TF3108_v1_2520001</name>
</gene>
<name>A0A0S4W8C6_RALSL</name>
<sequence length="51" mass="5948">MAGEPSHHQKMVLVDYEMPERAVGFVMGHNTLDAYWDRDDHGYTYLSLIHI</sequence>
<dbReference type="AlphaFoldDB" id="A0A0S4W8C6"/>
<accession>A0A0S4W8C6</accession>
<evidence type="ECO:0000313" key="1">
    <source>
        <dbReference type="EMBL" id="CUV43046.1"/>
    </source>
</evidence>
<reference evidence="1" key="1">
    <citation type="submission" date="2015-10" db="EMBL/GenBank/DDBJ databases">
        <authorList>
            <person name="Gilbert D.G."/>
        </authorList>
    </citation>
    <scope>NUCLEOTIDE SEQUENCE</scope>
    <source>
        <strain evidence="1">Phyl III-seqv23</strain>
    </source>
</reference>
<protein>
    <submittedName>
        <fullName evidence="1">Uncharacterized protein</fullName>
    </submittedName>
</protein>
<proteinExistence type="predicted"/>